<gene>
    <name evidence="10" type="primary">fluC</name>
    <name evidence="10" type="synonym">crcB</name>
    <name evidence="11" type="ORF">AsFPU1_3024</name>
</gene>
<dbReference type="GO" id="GO:0005886">
    <property type="term" value="C:plasma membrane"/>
    <property type="evidence" value="ECO:0007669"/>
    <property type="project" value="UniProtKB-SubCell"/>
</dbReference>
<feature type="transmembrane region" description="Helical" evidence="10">
    <location>
        <begin position="40"/>
        <end position="58"/>
    </location>
</feature>
<keyword evidence="12" id="KW-1185">Reference proteome</keyword>
<dbReference type="GO" id="GO:0140114">
    <property type="term" value="P:cellular detoxification of fluoride"/>
    <property type="evidence" value="ECO:0007669"/>
    <property type="project" value="UniProtKB-UniRule"/>
</dbReference>
<dbReference type="OrthoDB" id="428493at2"/>
<evidence type="ECO:0000256" key="4">
    <source>
        <dbReference type="ARBA" id="ARBA00022989"/>
    </source>
</evidence>
<feature type="transmembrane region" description="Helical" evidence="10">
    <location>
        <begin position="65"/>
        <end position="86"/>
    </location>
</feature>
<dbReference type="AlphaFoldDB" id="A0A401IK58"/>
<evidence type="ECO:0000256" key="7">
    <source>
        <dbReference type="ARBA" id="ARBA00035120"/>
    </source>
</evidence>
<proteinExistence type="inferred from homology"/>
<keyword evidence="10" id="KW-0813">Transport</keyword>
<comment type="activity regulation">
    <text evidence="10">Na(+) is not transported, but it plays an essential structural role and its presence is essential for fluoride channel function.</text>
</comment>
<accession>A0A401IK58</accession>
<dbReference type="RefSeq" id="WP_124972616.1">
    <property type="nucleotide sequence ID" value="NZ_BDQK01000013.1"/>
</dbReference>
<keyword evidence="3 10" id="KW-0812">Transmembrane</keyword>
<organism evidence="11 12">
    <name type="scientific">Aphanothece sacrum FPU1</name>
    <dbReference type="NCBI Taxonomy" id="1920663"/>
    <lineage>
        <taxon>Bacteria</taxon>
        <taxon>Bacillati</taxon>
        <taxon>Cyanobacteriota</taxon>
        <taxon>Cyanophyceae</taxon>
        <taxon>Oscillatoriophycideae</taxon>
        <taxon>Chroococcales</taxon>
        <taxon>Aphanothecaceae</taxon>
        <taxon>Aphanothece</taxon>
    </lineage>
</organism>
<keyword evidence="6 10" id="KW-0407">Ion channel</keyword>
<keyword evidence="10" id="KW-0915">Sodium</keyword>
<comment type="function">
    <text evidence="9 10">Fluoride-specific ion channel. Important for reducing fluoride concentration in the cell, thus reducing its toxicity.</text>
</comment>
<evidence type="ECO:0000256" key="6">
    <source>
        <dbReference type="ARBA" id="ARBA00023303"/>
    </source>
</evidence>
<keyword evidence="5 10" id="KW-0472">Membrane</keyword>
<keyword evidence="4 10" id="KW-1133">Transmembrane helix</keyword>
<feature type="transmembrane region" description="Helical" evidence="10">
    <location>
        <begin position="98"/>
        <end position="122"/>
    </location>
</feature>
<evidence type="ECO:0000256" key="5">
    <source>
        <dbReference type="ARBA" id="ARBA00023136"/>
    </source>
</evidence>
<evidence type="ECO:0000256" key="9">
    <source>
        <dbReference type="ARBA" id="ARBA00049940"/>
    </source>
</evidence>
<comment type="similarity">
    <text evidence="7 10">Belongs to the fluoride channel Fluc/FEX (TC 1.A.43) family.</text>
</comment>
<dbReference type="PANTHER" id="PTHR28259:SF1">
    <property type="entry name" value="FLUORIDE EXPORT PROTEIN 1-RELATED"/>
    <property type="match status" value="1"/>
</dbReference>
<dbReference type="Proteomes" id="UP000287247">
    <property type="component" value="Unassembled WGS sequence"/>
</dbReference>
<evidence type="ECO:0000256" key="1">
    <source>
        <dbReference type="ARBA" id="ARBA00004651"/>
    </source>
</evidence>
<keyword evidence="2 10" id="KW-1003">Cell membrane</keyword>
<comment type="subcellular location">
    <subcellularLocation>
        <location evidence="1 10">Cell membrane</location>
        <topology evidence="1 10">Multi-pass membrane protein</topology>
    </subcellularLocation>
</comment>
<evidence type="ECO:0000256" key="10">
    <source>
        <dbReference type="HAMAP-Rule" id="MF_00454"/>
    </source>
</evidence>
<feature type="binding site" evidence="10">
    <location>
        <position position="79"/>
    </location>
    <ligand>
        <name>Na(+)</name>
        <dbReference type="ChEBI" id="CHEBI:29101"/>
        <note>structural</note>
    </ligand>
</feature>
<evidence type="ECO:0000313" key="12">
    <source>
        <dbReference type="Proteomes" id="UP000287247"/>
    </source>
</evidence>
<dbReference type="EMBL" id="BDQK01000013">
    <property type="protein sequence ID" value="GBF81606.1"/>
    <property type="molecule type" value="Genomic_DNA"/>
</dbReference>
<comment type="caution">
    <text evidence="11">The sequence shown here is derived from an EMBL/GenBank/DDBJ whole genome shotgun (WGS) entry which is preliminary data.</text>
</comment>
<evidence type="ECO:0000313" key="11">
    <source>
        <dbReference type="EMBL" id="GBF81606.1"/>
    </source>
</evidence>
<dbReference type="GO" id="GO:0046872">
    <property type="term" value="F:metal ion binding"/>
    <property type="evidence" value="ECO:0007669"/>
    <property type="project" value="UniProtKB-KW"/>
</dbReference>
<dbReference type="NCBIfam" id="TIGR00494">
    <property type="entry name" value="crcB"/>
    <property type="match status" value="1"/>
</dbReference>
<dbReference type="InterPro" id="IPR003691">
    <property type="entry name" value="FluC"/>
</dbReference>
<evidence type="ECO:0000256" key="3">
    <source>
        <dbReference type="ARBA" id="ARBA00022692"/>
    </source>
</evidence>
<keyword evidence="10" id="KW-0406">Ion transport</keyword>
<feature type="binding site" evidence="10">
    <location>
        <position position="76"/>
    </location>
    <ligand>
        <name>Na(+)</name>
        <dbReference type="ChEBI" id="CHEBI:29101"/>
        <note>structural</note>
    </ligand>
</feature>
<comment type="catalytic activity">
    <reaction evidence="8">
        <text>fluoride(in) = fluoride(out)</text>
        <dbReference type="Rhea" id="RHEA:76159"/>
        <dbReference type="ChEBI" id="CHEBI:17051"/>
    </reaction>
    <physiologicalReaction direction="left-to-right" evidence="8">
        <dbReference type="Rhea" id="RHEA:76160"/>
    </physiologicalReaction>
</comment>
<dbReference type="HAMAP" id="MF_00454">
    <property type="entry name" value="FluC"/>
    <property type="match status" value="1"/>
</dbReference>
<dbReference type="Pfam" id="PF02537">
    <property type="entry name" value="CRCB"/>
    <property type="match status" value="1"/>
</dbReference>
<reference evidence="12" key="1">
    <citation type="submission" date="2017-05" db="EMBL/GenBank/DDBJ databases">
        <title>Physiological properties and genetic analysis related to exopolysaccharide production of fresh-water unicellular cyanobacterium Aphanothece sacrum, Suizenji Nori, that has been cultured as a food source in Japan.</title>
        <authorList>
            <person name="Kanesaki Y."/>
            <person name="Yoshikawa S."/>
            <person name="Ohki K."/>
        </authorList>
    </citation>
    <scope>NUCLEOTIDE SEQUENCE [LARGE SCALE GENOMIC DNA]</scope>
    <source>
        <strain evidence="12">FPU1</strain>
    </source>
</reference>
<dbReference type="PANTHER" id="PTHR28259">
    <property type="entry name" value="FLUORIDE EXPORT PROTEIN 1-RELATED"/>
    <property type="match status" value="1"/>
</dbReference>
<dbReference type="GO" id="GO:0062054">
    <property type="term" value="F:fluoride channel activity"/>
    <property type="evidence" value="ECO:0007669"/>
    <property type="project" value="UniProtKB-UniRule"/>
</dbReference>
<name>A0A401IK58_APHSA</name>
<evidence type="ECO:0000256" key="2">
    <source>
        <dbReference type="ARBA" id="ARBA00022475"/>
    </source>
</evidence>
<evidence type="ECO:0000256" key="8">
    <source>
        <dbReference type="ARBA" id="ARBA00035585"/>
    </source>
</evidence>
<keyword evidence="10" id="KW-0479">Metal-binding</keyword>
<sequence length="125" mass="14025">MQLLQLILVFVGGGLGSVSRFFLSLVISSNLVTPFPWGTLTVNILGCFIIGIVIGIIERYQLNPYWTLLFATGFCGGFTTFSSFSYENNLLVKNSEYFLALVYILISVFWGFAATFLAMFMVRKF</sequence>
<protein>
    <recommendedName>
        <fullName evidence="10">Fluoride-specific ion channel FluC</fullName>
    </recommendedName>
</protein>